<dbReference type="PANTHER" id="PTHR42928">
    <property type="entry name" value="TRICARBOXYLATE-BINDING PROTEIN"/>
    <property type="match status" value="1"/>
</dbReference>
<dbReference type="Gene3D" id="3.40.190.150">
    <property type="entry name" value="Bordetella uptake gene, domain 1"/>
    <property type="match status" value="1"/>
</dbReference>
<feature type="signal peptide" evidence="2">
    <location>
        <begin position="1"/>
        <end position="24"/>
    </location>
</feature>
<dbReference type="CDD" id="cd07012">
    <property type="entry name" value="PBP2_Bug_TTT"/>
    <property type="match status" value="1"/>
</dbReference>
<dbReference type="EMBL" id="SMBX01000001">
    <property type="protein sequence ID" value="TCV02819.1"/>
    <property type="molecule type" value="Genomic_DNA"/>
</dbReference>
<dbReference type="OrthoDB" id="8678477at2"/>
<evidence type="ECO:0000256" key="2">
    <source>
        <dbReference type="SAM" id="SignalP"/>
    </source>
</evidence>
<dbReference type="Gene3D" id="3.40.190.10">
    <property type="entry name" value="Periplasmic binding protein-like II"/>
    <property type="match status" value="1"/>
</dbReference>
<sequence>MNTSSLLRILAGSMLALAAGTAAAAWPDRAIQLVVPFPAGSSPDVLARALADPLSKELGQPVVVDNKPGAGGNIGTRHVAKAKPDGYTILLTINGPMVTAPALYKTSLGYEPSTDLAPITMVGVSPNVLVVPATSSVNNLQEFIAQAKARPGELNYGSVGPGSSAHLAMAMLESAADISLLQVPYAGFPQVITAIIAGDIHAGFMVPGIAMPHVRAGKVRALGITSLEPSSLLPGIEPLAKQGFPSFEAISWDAIFAPAGTPDDIIRTLNEKLVKILAQEDVQQKMATLYFTPAPSTPEELRGTVRAERQRLEALIERLQLSLD</sequence>
<dbReference type="RefSeq" id="WP_132472706.1">
    <property type="nucleotide sequence ID" value="NZ_JBEBWM010000037.1"/>
</dbReference>
<keyword evidence="2" id="KW-0732">Signal</keyword>
<evidence type="ECO:0000256" key="1">
    <source>
        <dbReference type="ARBA" id="ARBA00006987"/>
    </source>
</evidence>
<evidence type="ECO:0000313" key="4">
    <source>
        <dbReference type="Proteomes" id="UP000294692"/>
    </source>
</evidence>
<dbReference type="Pfam" id="PF03401">
    <property type="entry name" value="TctC"/>
    <property type="match status" value="1"/>
</dbReference>
<dbReference type="PANTHER" id="PTHR42928:SF5">
    <property type="entry name" value="BLR1237 PROTEIN"/>
    <property type="match status" value="1"/>
</dbReference>
<keyword evidence="4" id="KW-1185">Reference proteome</keyword>
<dbReference type="SUPFAM" id="SSF53850">
    <property type="entry name" value="Periplasmic binding protein-like II"/>
    <property type="match status" value="1"/>
</dbReference>
<protein>
    <submittedName>
        <fullName evidence="3">Tripartite-type tricarboxylate transporter receptor subunit TctC</fullName>
    </submittedName>
</protein>
<dbReference type="AlphaFoldDB" id="A0A4R3VGI5"/>
<keyword evidence="3" id="KW-0675">Receptor</keyword>
<comment type="similarity">
    <text evidence="1">Belongs to the UPF0065 (bug) family.</text>
</comment>
<comment type="caution">
    <text evidence="3">The sequence shown here is derived from an EMBL/GenBank/DDBJ whole genome shotgun (WGS) entry which is preliminary data.</text>
</comment>
<reference evidence="3 4" key="1">
    <citation type="submission" date="2019-03" db="EMBL/GenBank/DDBJ databases">
        <title>Genomic Encyclopedia of Type Strains, Phase IV (KMG-IV): sequencing the most valuable type-strain genomes for metagenomic binning, comparative biology and taxonomic classification.</title>
        <authorList>
            <person name="Goeker M."/>
        </authorList>
    </citation>
    <scope>NUCLEOTIDE SEQUENCE [LARGE SCALE GENOMIC DNA]</scope>
    <source>
        <strain evidence="3 4">DSM 100048</strain>
    </source>
</reference>
<dbReference type="InterPro" id="IPR005064">
    <property type="entry name" value="BUG"/>
</dbReference>
<dbReference type="Proteomes" id="UP000294692">
    <property type="component" value="Unassembled WGS sequence"/>
</dbReference>
<accession>A0A4R3VGI5</accession>
<gene>
    <name evidence="3" type="ORF">EV686_101276</name>
</gene>
<dbReference type="InterPro" id="IPR042100">
    <property type="entry name" value="Bug_dom1"/>
</dbReference>
<feature type="chain" id="PRO_5020715121" evidence="2">
    <location>
        <begin position="25"/>
        <end position="324"/>
    </location>
</feature>
<name>A0A4R3VGI5_9BURK</name>
<organism evidence="3 4">
    <name type="scientific">Paracandidimonas soli</name>
    <dbReference type="NCBI Taxonomy" id="1917182"/>
    <lineage>
        <taxon>Bacteria</taxon>
        <taxon>Pseudomonadati</taxon>
        <taxon>Pseudomonadota</taxon>
        <taxon>Betaproteobacteria</taxon>
        <taxon>Burkholderiales</taxon>
        <taxon>Alcaligenaceae</taxon>
        <taxon>Paracandidimonas</taxon>
    </lineage>
</organism>
<evidence type="ECO:0000313" key="3">
    <source>
        <dbReference type="EMBL" id="TCV02819.1"/>
    </source>
</evidence>
<proteinExistence type="inferred from homology"/>
<dbReference type="PIRSF" id="PIRSF017082">
    <property type="entry name" value="YflP"/>
    <property type="match status" value="1"/>
</dbReference>